<dbReference type="EMBL" id="MBTF01000034">
    <property type="protein sequence ID" value="OOQ58246.1"/>
    <property type="molecule type" value="Genomic_DNA"/>
</dbReference>
<evidence type="ECO:0000313" key="2">
    <source>
        <dbReference type="EMBL" id="OOQ58246.1"/>
    </source>
</evidence>
<gene>
    <name evidence="2" type="ORF">BC343_11430</name>
</gene>
<evidence type="ECO:0000313" key="3">
    <source>
        <dbReference type="Proteomes" id="UP000189739"/>
    </source>
</evidence>
<organism evidence="2 3">
    <name type="scientific">Mucilaginibacter pedocola</name>
    <dbReference type="NCBI Taxonomy" id="1792845"/>
    <lineage>
        <taxon>Bacteria</taxon>
        <taxon>Pseudomonadati</taxon>
        <taxon>Bacteroidota</taxon>
        <taxon>Sphingobacteriia</taxon>
        <taxon>Sphingobacteriales</taxon>
        <taxon>Sphingobacteriaceae</taxon>
        <taxon>Mucilaginibacter</taxon>
    </lineage>
</organism>
<feature type="domain" description="Secretion system C-terminal sorting" evidence="1">
    <location>
        <begin position="1498"/>
        <end position="1563"/>
    </location>
</feature>
<protein>
    <recommendedName>
        <fullName evidence="1">Secretion system C-terminal sorting domain-containing protein</fullName>
    </recommendedName>
</protein>
<dbReference type="InterPro" id="IPR026444">
    <property type="entry name" value="Secre_tail"/>
</dbReference>
<accession>A0A1S9PB90</accession>
<dbReference type="STRING" id="1792845.BC343_11430"/>
<name>A0A1S9PB90_9SPHI</name>
<dbReference type="Pfam" id="PF18962">
    <property type="entry name" value="Por_Secre_tail"/>
    <property type="match status" value="1"/>
</dbReference>
<comment type="caution">
    <text evidence="2">The sequence shown here is derived from an EMBL/GenBank/DDBJ whole genome shotgun (WGS) entry which is preliminary data.</text>
</comment>
<evidence type="ECO:0000259" key="1">
    <source>
        <dbReference type="Pfam" id="PF18962"/>
    </source>
</evidence>
<proteinExistence type="predicted"/>
<keyword evidence="3" id="KW-1185">Reference proteome</keyword>
<reference evidence="2 3" key="1">
    <citation type="submission" date="2016-07" db="EMBL/GenBank/DDBJ databases">
        <title>Genomic analysis of zinc-resistant bacterium Mucilaginibacter pedocola TBZ30.</title>
        <authorList>
            <person name="Huang J."/>
            <person name="Tang J."/>
        </authorList>
    </citation>
    <scope>NUCLEOTIDE SEQUENCE [LARGE SCALE GENOMIC DNA]</scope>
    <source>
        <strain evidence="2 3">TBZ30</strain>
    </source>
</reference>
<sequence length="1574" mass="165789">MLAVCFIFQNNIAYGQETLYSSGGNNFYYNTFDNSSYNSFVAGGTTAAMGFSAAAAGNLNQVSGTSVSVQSTTTTSGAGSISYSILPSGTNLNGASYEWSLLYRTTTTTGNIVDLQNGTPASNRAGWRYWLNCTDAVPTSTSQGFYVTQIGNAIVVRARNSNYNTDIISYTLPTTTTTNPVYNIKVQRKYQSGTVYWYLAVGESNATTPETYISAGFNGSSVTQYNTYNYTVLESYSRIATNGIFRWDDLKLYTTVLNVTGLNTAANGITQSSTLYTGSSYALFGFDVNPRGLTYFEQQRVLVSGIDNISKLFSSFSLVLSTDNIYSSDDAVVTTTTDITSSAIRFANFKQGYGTSDLTSHYYYFLVGTVKSSIATGDMGSNVQFKFDSGGNATDGAFVNNSSAPYTPYYSFNSWNIVNSITYTFGTPTDWTGAYNTNWNDSRNWSPAAVPTSSTLVRIGVTTGTITGSTASGSLNNGSSGTSFISQPTVNASATCAQIILGTAKAITLTVTNTLAVSGAITQNHNTTTSNVTTTLTGGGTLTASSFTVGDASTPPAPSGESFFGTGGPKTVTTTINSDVTTMTISGTINLNTTSSALGNYTTFYIPQTGYSVNNAYFYQNGGTLTAGNLTTTNTSYTANNAAIFSTDNTSANTTLNLTGATPISVATGGTIDFTNNGSGTGTVNYSATSGTQTVYTTADAIGVVDYNYDNLTLSGAAAKTVTGGALTVGAAMNTSGGAVSLANNPTITVTGSWANSAVVTQNTGSITVASTTNNGTFNGGGGTFTTSSGLLINNGTFNASTGTITTAQTLNNQGTFNASSGTIAVGTNFNNNTSGAIFNAGTGQITVTGNFTNNGTYTGSTGNIDVNGTTFTNTGTLTLAGGTANISSTTFTNTSPGTFIASAGTVNFDRGSTQSIINTNTATPVTFQDLTFSGSNTKTFNPTPASQTGKFNVNSTGTITLSGTATVAAGDGFLTLKSDANSTARLAQLTSTNNTISGNVNVERWFTGGVAANRGWRLMSSPVNNTSTAQLAANGSTATSAAFNFSSLKTNMLVTGSGGSGQGFDQPTGYTANGSTILFYTQLSTGYGSRFDGPASIISTRGVGSGFYFYFRGDRSNATGKLIRTGNNPYPAPEADVVGLQTGYLNQHSFRYALGNIGRKFNLVGNPYPSSIVLPAANMVGTTGWVYTFAPGGNSIGTGNPAAAVTLASGQGFFVVANNNTTYINFTESLKTASQPSGSSLLMGTPLDTEEPMITLKMIQDDNNWDISYLRFLDSYKDTFYDMEDAEDFDGPNQATLFSALTSDKKLVAVASQPLGKQRTSVFLSVDDTATGIYKIQRTGLVGIPAEFDVYLMDHFKKDSLDLRANDTYNFNLDKTNPASFGTERFEVVIRKKILPPYKLVSFTGKKAGTNVTLRWDTQNEFDYTSFELQKSTDNKTFDAVRNSRSTSSGTYTYTDNFLATDTQPIYYRLKQTDIYDNVTYSKVVIIVTNGDGKLSLYPNPASNSIQFVLAKPIKSKVNLRIYNAMGILVKTGTFASETGQQDISSLTTGSYTIEIVDASTKETVLTGKFVKL</sequence>
<dbReference type="Proteomes" id="UP000189739">
    <property type="component" value="Unassembled WGS sequence"/>
</dbReference>